<dbReference type="EMBL" id="CP001968">
    <property type="protein sequence ID" value="ADD66897.1"/>
    <property type="molecule type" value="Genomic_DNA"/>
</dbReference>
<reference evidence="1 2" key="1">
    <citation type="journal article" date="2010" name="Stand. Genomic Sci.">
        <title>Complete genome sequence of Denitrovibrio acetiphilus type strain (N2460).</title>
        <authorList>
            <person name="Kiss H."/>
            <person name="Lang E."/>
            <person name="Lapidus A."/>
            <person name="Copeland A."/>
            <person name="Nolan M."/>
            <person name="Glavina Del Rio T."/>
            <person name="Chen F."/>
            <person name="Lucas S."/>
            <person name="Tice H."/>
            <person name="Cheng J.F."/>
            <person name="Han C."/>
            <person name="Goodwin L."/>
            <person name="Pitluck S."/>
            <person name="Liolios K."/>
            <person name="Pati A."/>
            <person name="Ivanova N."/>
            <person name="Mavromatis K."/>
            <person name="Chen A."/>
            <person name="Palaniappan K."/>
            <person name="Land M."/>
            <person name="Hauser L."/>
            <person name="Chang Y.J."/>
            <person name="Jeffries C.D."/>
            <person name="Detter J.C."/>
            <person name="Brettin T."/>
            <person name="Spring S."/>
            <person name="Rohde M."/>
            <person name="Goker M."/>
            <person name="Woyke T."/>
            <person name="Bristow J."/>
            <person name="Eisen J.A."/>
            <person name="Markowitz V."/>
            <person name="Hugenholtz P."/>
            <person name="Kyrpides N.C."/>
            <person name="Klenk H.P."/>
        </authorList>
    </citation>
    <scope>NUCLEOTIDE SEQUENCE [LARGE SCALE GENOMIC DNA]</scope>
    <source>
        <strain evidence="2">DSM 12809 / NBRC 114555 / N2460</strain>
    </source>
</reference>
<dbReference type="HOGENOM" id="CLU_2600288_0_0_0"/>
<dbReference type="RefSeq" id="WP_013009445.1">
    <property type="nucleotide sequence ID" value="NC_013943.1"/>
</dbReference>
<gene>
    <name evidence="1" type="ordered locus">Dacet_0091</name>
</gene>
<protein>
    <submittedName>
        <fullName evidence="1">Uncharacterized protein</fullName>
    </submittedName>
</protein>
<proteinExistence type="predicted"/>
<dbReference type="OrthoDB" id="9798730at2"/>
<dbReference type="PaxDb" id="522772-Dacet_0091"/>
<dbReference type="eggNOG" id="ENOG5032Y3Y">
    <property type="taxonomic scope" value="Bacteria"/>
</dbReference>
<sequence>MHDGCSGSFESGKQVVDKLRAMGFSSGNMPLPLEVPCSECGKTFQMETFEAQCDCGMVYGVTPCHAFSPENVQAAGKDY</sequence>
<dbReference type="KEGG" id="dap:Dacet_0091"/>
<name>D4H1E9_DENA2</name>
<evidence type="ECO:0000313" key="2">
    <source>
        <dbReference type="Proteomes" id="UP000002012"/>
    </source>
</evidence>
<evidence type="ECO:0000313" key="1">
    <source>
        <dbReference type="EMBL" id="ADD66897.1"/>
    </source>
</evidence>
<keyword evidence="2" id="KW-1185">Reference proteome</keyword>
<dbReference type="STRING" id="522772.Dacet_0091"/>
<dbReference type="AlphaFoldDB" id="D4H1E9"/>
<organism evidence="1 2">
    <name type="scientific">Denitrovibrio acetiphilus (strain DSM 12809 / NBRC 114555 / N2460)</name>
    <dbReference type="NCBI Taxonomy" id="522772"/>
    <lineage>
        <taxon>Bacteria</taxon>
        <taxon>Pseudomonadati</taxon>
        <taxon>Deferribacterota</taxon>
        <taxon>Deferribacteres</taxon>
        <taxon>Deferribacterales</taxon>
        <taxon>Geovibrionaceae</taxon>
        <taxon>Denitrovibrio</taxon>
    </lineage>
</organism>
<dbReference type="InParanoid" id="D4H1E9"/>
<accession>D4H1E9</accession>
<dbReference type="Proteomes" id="UP000002012">
    <property type="component" value="Chromosome"/>
</dbReference>